<feature type="transmembrane region" description="Helical" evidence="5">
    <location>
        <begin position="48"/>
        <end position="68"/>
    </location>
</feature>
<dbReference type="NCBIfam" id="TIGR00785">
    <property type="entry name" value="dass"/>
    <property type="match status" value="1"/>
</dbReference>
<evidence type="ECO:0000256" key="4">
    <source>
        <dbReference type="ARBA" id="ARBA00023136"/>
    </source>
</evidence>
<feature type="transmembrane region" description="Helical" evidence="5">
    <location>
        <begin position="163"/>
        <end position="185"/>
    </location>
</feature>
<protein>
    <submittedName>
        <fullName evidence="6">DASS family sodium-coupled anion symporter</fullName>
    </submittedName>
</protein>
<keyword evidence="3 5" id="KW-1133">Transmembrane helix</keyword>
<sequence length="467" mass="48075">MAARWGLWGGLAAFLLMLLLPAPANMPLAAWRTCAIVTLMATWWMTQALPLTATALIPFLAFPLAGIMNAGDTAATYYSPILFLVLGGAFIALAIERTGLHRRLALAIIRRGGQSPGAMLFAFLASTAIISMIVSNTATTLIMIPIAVALIKAADIPDGHSQGFAGALAMGIAFSASIGGLGTLVGSPTNAIAAGIIEQSTGLRITFLTWATYGLPLVILSIPLCWWILMRVQRVQPTDFVAAKAIAAIGEAGPWSTAERRLVPLIGLVLAAWIALPLVTPLLPRDSVTDGTIAIAAGLLLFVIPDGSGRGLLNWDEANRAPWAVILLFGGGLALAAGIGASGLGDWLGVALQPLKTIDPVIVALVLVALVVLITEFASNVAAASAIIPVVAGVIAATGVDPILLALPAAWAASWGFMLPSGTGPNAIAWATGHIALPRMLKAGLLLDLAGVPLMVGIVWLIALLLG</sequence>
<dbReference type="InterPro" id="IPR001898">
    <property type="entry name" value="SLC13A/DASS"/>
</dbReference>
<organism evidence="6 7">
    <name type="scientific">Sphingomonas xanthus</name>
    <dbReference type="NCBI Taxonomy" id="2594473"/>
    <lineage>
        <taxon>Bacteria</taxon>
        <taxon>Pseudomonadati</taxon>
        <taxon>Pseudomonadota</taxon>
        <taxon>Alphaproteobacteria</taxon>
        <taxon>Sphingomonadales</taxon>
        <taxon>Sphingomonadaceae</taxon>
        <taxon>Sphingomonas</taxon>
    </lineage>
</organism>
<proteinExistence type="predicted"/>
<evidence type="ECO:0000256" key="5">
    <source>
        <dbReference type="SAM" id="Phobius"/>
    </source>
</evidence>
<evidence type="ECO:0000313" key="6">
    <source>
        <dbReference type="EMBL" id="QDP19768.1"/>
    </source>
</evidence>
<feature type="transmembrane region" description="Helical" evidence="5">
    <location>
        <begin position="291"/>
        <end position="309"/>
    </location>
</feature>
<comment type="subcellular location">
    <subcellularLocation>
        <location evidence="1">Membrane</location>
        <topology evidence="1">Multi-pass membrane protein</topology>
    </subcellularLocation>
</comment>
<dbReference type="GO" id="GO:0008514">
    <property type="term" value="F:organic anion transmembrane transporter activity"/>
    <property type="evidence" value="ECO:0007669"/>
    <property type="project" value="UniProtKB-ARBA"/>
</dbReference>
<feature type="transmembrane region" description="Helical" evidence="5">
    <location>
        <begin position="262"/>
        <end position="279"/>
    </location>
</feature>
<name>A0A516IS85_9SPHN</name>
<feature type="transmembrane region" description="Helical" evidence="5">
    <location>
        <begin position="75"/>
        <end position="95"/>
    </location>
</feature>
<feature type="transmembrane region" description="Helical" evidence="5">
    <location>
        <begin position="321"/>
        <end position="341"/>
    </location>
</feature>
<evidence type="ECO:0000313" key="7">
    <source>
        <dbReference type="Proteomes" id="UP000321857"/>
    </source>
</evidence>
<dbReference type="AlphaFoldDB" id="A0A516IS85"/>
<evidence type="ECO:0000256" key="3">
    <source>
        <dbReference type="ARBA" id="ARBA00022989"/>
    </source>
</evidence>
<feature type="transmembrane region" description="Helical" evidence="5">
    <location>
        <begin position="120"/>
        <end position="151"/>
    </location>
</feature>
<dbReference type="OrthoDB" id="9766267at2"/>
<evidence type="ECO:0000256" key="1">
    <source>
        <dbReference type="ARBA" id="ARBA00004141"/>
    </source>
</evidence>
<keyword evidence="2 5" id="KW-0812">Transmembrane</keyword>
<reference evidence="6 7" key="1">
    <citation type="submission" date="2019-07" db="EMBL/GenBank/DDBJ databases">
        <title>Sphingomonas AE3 Genome sequencing and assembly.</title>
        <authorList>
            <person name="Kim H."/>
        </authorList>
    </citation>
    <scope>NUCLEOTIDE SEQUENCE [LARGE SCALE GENOMIC DNA]</scope>
    <source>
        <strain evidence="6 7">AE3</strain>
    </source>
</reference>
<dbReference type="PANTHER" id="PTHR10283">
    <property type="entry name" value="SOLUTE CARRIER FAMILY 13 MEMBER"/>
    <property type="match status" value="1"/>
</dbReference>
<dbReference type="Pfam" id="PF00939">
    <property type="entry name" value="Na_sulph_symp"/>
    <property type="match status" value="1"/>
</dbReference>
<gene>
    <name evidence="6" type="ORF">FMM02_07245</name>
</gene>
<feature type="transmembrane region" description="Helical" evidence="5">
    <location>
        <begin position="205"/>
        <end position="229"/>
    </location>
</feature>
<feature type="transmembrane region" description="Helical" evidence="5">
    <location>
        <begin position="445"/>
        <end position="466"/>
    </location>
</feature>
<dbReference type="PANTHER" id="PTHR10283:SF82">
    <property type="entry name" value="SOLUTE CARRIER FAMILY 13 MEMBER 2"/>
    <property type="match status" value="1"/>
</dbReference>
<evidence type="ECO:0000256" key="2">
    <source>
        <dbReference type="ARBA" id="ARBA00022692"/>
    </source>
</evidence>
<feature type="transmembrane region" description="Helical" evidence="5">
    <location>
        <begin position="361"/>
        <end position="379"/>
    </location>
</feature>
<dbReference type="RefSeq" id="WP_147494217.1">
    <property type="nucleotide sequence ID" value="NZ_CP041659.1"/>
</dbReference>
<dbReference type="KEGG" id="sxa:FMM02_07245"/>
<dbReference type="GO" id="GO:1905039">
    <property type="term" value="P:carboxylic acid transmembrane transport"/>
    <property type="evidence" value="ECO:0007669"/>
    <property type="project" value="UniProtKB-ARBA"/>
</dbReference>
<accession>A0A516IS85</accession>
<dbReference type="EMBL" id="CP041659">
    <property type="protein sequence ID" value="QDP19768.1"/>
    <property type="molecule type" value="Genomic_DNA"/>
</dbReference>
<dbReference type="Proteomes" id="UP000321857">
    <property type="component" value="Chromosome"/>
</dbReference>
<feature type="transmembrane region" description="Helical" evidence="5">
    <location>
        <begin position="386"/>
        <end position="411"/>
    </location>
</feature>
<keyword evidence="7" id="KW-1185">Reference proteome</keyword>
<keyword evidence="4 5" id="KW-0472">Membrane</keyword>
<dbReference type="GO" id="GO:0005886">
    <property type="term" value="C:plasma membrane"/>
    <property type="evidence" value="ECO:0007669"/>
    <property type="project" value="TreeGrafter"/>
</dbReference>